<proteinExistence type="predicted"/>
<organism evidence="1 2">
    <name type="scientific">Panagrolaimus sp. JU765</name>
    <dbReference type="NCBI Taxonomy" id="591449"/>
    <lineage>
        <taxon>Eukaryota</taxon>
        <taxon>Metazoa</taxon>
        <taxon>Ecdysozoa</taxon>
        <taxon>Nematoda</taxon>
        <taxon>Chromadorea</taxon>
        <taxon>Rhabditida</taxon>
        <taxon>Tylenchina</taxon>
        <taxon>Panagrolaimomorpha</taxon>
        <taxon>Panagrolaimoidea</taxon>
        <taxon>Panagrolaimidae</taxon>
        <taxon>Panagrolaimus</taxon>
    </lineage>
</organism>
<reference evidence="2" key="1">
    <citation type="submission" date="2022-11" db="UniProtKB">
        <authorList>
            <consortium name="WormBaseParasite"/>
        </authorList>
    </citation>
    <scope>IDENTIFICATION</scope>
</reference>
<evidence type="ECO:0000313" key="1">
    <source>
        <dbReference type="Proteomes" id="UP000887576"/>
    </source>
</evidence>
<protein>
    <submittedName>
        <fullName evidence="2">Uncharacterized protein</fullName>
    </submittedName>
</protein>
<accession>A0AC34Q2Z6</accession>
<name>A0AC34Q2Z6_9BILA</name>
<sequence length="153" mass="18680">MNYNKNAEDIVEKTLDDICRNQQRQSEIRQENNEFLNRQLEKQKQFSEERRRNEQENRRKDESLLIDVTRQNTMVQQHQFAQFQAQTNALHNSYNAQLSDMKNRWDRDVAALKSQLREKDHKIEDLEHVVRRLRHERDEAYQLPRRRSSCSIL</sequence>
<dbReference type="Proteomes" id="UP000887576">
    <property type="component" value="Unplaced"/>
</dbReference>
<dbReference type="WBParaSite" id="JU765_v2.g12433.t1">
    <property type="protein sequence ID" value="JU765_v2.g12433.t1"/>
    <property type="gene ID" value="JU765_v2.g12433"/>
</dbReference>
<evidence type="ECO:0000313" key="2">
    <source>
        <dbReference type="WBParaSite" id="JU765_v2.g12433.t1"/>
    </source>
</evidence>